<gene>
    <name evidence="1" type="ORF">cyc_06605</name>
</gene>
<comment type="caution">
    <text evidence="1">The sequence shown here is derived from an EMBL/GenBank/DDBJ whole genome shotgun (WGS) entry which is preliminary data.</text>
</comment>
<name>A0A1D3CW74_9EIME</name>
<dbReference type="VEuPathDB" id="ToxoDB:cyc_06605"/>
<dbReference type="Proteomes" id="UP000095192">
    <property type="component" value="Unassembled WGS sequence"/>
</dbReference>
<dbReference type="InParanoid" id="A0A1D3CW74"/>
<reference evidence="1 2" key="1">
    <citation type="journal article" date="2016" name="BMC Genomics">
        <title>Comparative genomics reveals Cyclospora cayetanensis possesses coccidia-like metabolism and invasion components but unique surface antigens.</title>
        <authorList>
            <person name="Liu S."/>
            <person name="Wang L."/>
            <person name="Zheng H."/>
            <person name="Xu Z."/>
            <person name="Roellig D.M."/>
            <person name="Li N."/>
            <person name="Frace M.A."/>
            <person name="Tang K."/>
            <person name="Arrowood M.J."/>
            <person name="Moss D.M."/>
            <person name="Zhang L."/>
            <person name="Feng Y."/>
            <person name="Xiao L."/>
        </authorList>
    </citation>
    <scope>NUCLEOTIDE SEQUENCE [LARGE SCALE GENOMIC DNA]</scope>
    <source>
        <strain evidence="1 2">CHN_HEN01</strain>
    </source>
</reference>
<evidence type="ECO:0000313" key="1">
    <source>
        <dbReference type="EMBL" id="OEH75438.1"/>
    </source>
</evidence>
<proteinExistence type="predicted"/>
<dbReference type="AlphaFoldDB" id="A0A1D3CW74"/>
<sequence length="402" mass="44451">MRRRHTAWESARYDAYMQRLATESDFHLKVAASVSLNPMALTRAEKRAYSSVVLLPSCSAAGIRREDSMQTTVENTQCRRHPSSCSTPCGSCRASSRSEGSIAASLHYYGSTKAHRTPVSSLWMQTECSILPEDAPVFIGGPHRRSSSRGSFISTNPSDFWWLPSCPPHPDSSRLGDVVSLARHLLHIFHRQHPTGFYRWAEVAWALQELTYQQHSHYLNRVVVQLMVDLRDALQVACLTSRHEAADRLAGNDEYLTSVEDLEAVGGKALERDDTSKKTAAHKRLLGVLYFLLKPQSKSTQAVIPASTTAFITASCSQHSDGATTVSSTCGAIKGRFSFRSVHPSCGSESASPMARLRPGNVEVHKAEMADPPIALKQTRSRWWAMPSNWRGPNKIAGIKSM</sequence>
<evidence type="ECO:0000313" key="2">
    <source>
        <dbReference type="Proteomes" id="UP000095192"/>
    </source>
</evidence>
<keyword evidence="2" id="KW-1185">Reference proteome</keyword>
<accession>A0A1D3CW74</accession>
<dbReference type="EMBL" id="JROU02001720">
    <property type="protein sequence ID" value="OEH75438.1"/>
    <property type="molecule type" value="Genomic_DNA"/>
</dbReference>
<organism evidence="1 2">
    <name type="scientific">Cyclospora cayetanensis</name>
    <dbReference type="NCBI Taxonomy" id="88456"/>
    <lineage>
        <taxon>Eukaryota</taxon>
        <taxon>Sar</taxon>
        <taxon>Alveolata</taxon>
        <taxon>Apicomplexa</taxon>
        <taxon>Conoidasida</taxon>
        <taxon>Coccidia</taxon>
        <taxon>Eucoccidiorida</taxon>
        <taxon>Eimeriorina</taxon>
        <taxon>Eimeriidae</taxon>
        <taxon>Cyclospora</taxon>
    </lineage>
</organism>
<protein>
    <submittedName>
        <fullName evidence="1">Uncharacterized protein</fullName>
    </submittedName>
</protein>